<reference evidence="2 3" key="2">
    <citation type="submission" date="2019-01" db="EMBL/GenBank/DDBJ databases">
        <title>The decoding of complex shrimp genome reveals the adaptation for benthos swimmer, frequently molting mechanism and breeding impact on genome.</title>
        <authorList>
            <person name="Sun Y."/>
            <person name="Gao Y."/>
            <person name="Yu Y."/>
        </authorList>
    </citation>
    <scope>NUCLEOTIDE SEQUENCE [LARGE SCALE GENOMIC DNA]</scope>
    <source>
        <tissue evidence="2">Muscle</tissue>
    </source>
</reference>
<dbReference type="SFLD" id="SFLDS00019">
    <property type="entry name" value="Glutathione_Transferase_(cytos"/>
    <property type="match status" value="1"/>
</dbReference>
<evidence type="ECO:0000313" key="2">
    <source>
        <dbReference type="EMBL" id="ROT71142.1"/>
    </source>
</evidence>
<dbReference type="SUPFAM" id="SSF52833">
    <property type="entry name" value="Thioredoxin-like"/>
    <property type="match status" value="1"/>
</dbReference>
<evidence type="ECO:0000313" key="3">
    <source>
        <dbReference type="Proteomes" id="UP000283509"/>
    </source>
</evidence>
<gene>
    <name evidence="2" type="ORF">C7M84_010555</name>
</gene>
<accession>A0A423T3N7</accession>
<proteinExistence type="predicted"/>
<dbReference type="Gene3D" id="3.40.30.10">
    <property type="entry name" value="Glutaredoxin"/>
    <property type="match status" value="1"/>
</dbReference>
<feature type="domain" description="GST N-terminal" evidence="1">
    <location>
        <begin position="33"/>
        <end position="114"/>
    </location>
</feature>
<dbReference type="PROSITE" id="PS50404">
    <property type="entry name" value="GST_NTER"/>
    <property type="match status" value="1"/>
</dbReference>
<dbReference type="GO" id="GO:0004364">
    <property type="term" value="F:glutathione transferase activity"/>
    <property type="evidence" value="ECO:0007669"/>
    <property type="project" value="TreeGrafter"/>
</dbReference>
<dbReference type="PANTHER" id="PTHR43969:SF9">
    <property type="entry name" value="GLUTATHIONE S TRANSFERASE D10, ISOFORM A-RELATED"/>
    <property type="match status" value="1"/>
</dbReference>
<dbReference type="InterPro" id="IPR036249">
    <property type="entry name" value="Thioredoxin-like_sf"/>
</dbReference>
<reference evidence="2 3" key="1">
    <citation type="submission" date="2018-04" db="EMBL/GenBank/DDBJ databases">
        <authorList>
            <person name="Zhang X."/>
            <person name="Yuan J."/>
            <person name="Li F."/>
            <person name="Xiang J."/>
        </authorList>
    </citation>
    <scope>NUCLEOTIDE SEQUENCE [LARGE SCALE GENOMIC DNA]</scope>
    <source>
        <tissue evidence="2">Muscle</tissue>
    </source>
</reference>
<dbReference type="InterPro" id="IPR040079">
    <property type="entry name" value="Glutathione_S-Trfase"/>
</dbReference>
<dbReference type="EMBL" id="QCYY01002338">
    <property type="protein sequence ID" value="ROT71142.1"/>
    <property type="molecule type" value="Genomic_DNA"/>
</dbReference>
<dbReference type="InterPro" id="IPR004045">
    <property type="entry name" value="Glutathione_S-Trfase_N"/>
</dbReference>
<dbReference type="PANTHER" id="PTHR43969">
    <property type="entry name" value="GLUTATHIONE S TRANSFERASE D10, ISOFORM A-RELATED"/>
    <property type="match status" value="1"/>
</dbReference>
<dbReference type="FunFam" id="3.40.30.10:FF:000034">
    <property type="entry name" value="glutathione S-transferase 1"/>
    <property type="match status" value="1"/>
</dbReference>
<dbReference type="AlphaFoldDB" id="A0A423T3N7"/>
<evidence type="ECO:0000259" key="1">
    <source>
        <dbReference type="PROSITE" id="PS50404"/>
    </source>
</evidence>
<keyword evidence="3" id="KW-1185">Reference proteome</keyword>
<name>A0A423T3N7_PENVA</name>
<dbReference type="Pfam" id="PF02798">
    <property type="entry name" value="GST_N"/>
    <property type="match status" value="1"/>
</dbReference>
<dbReference type="STRING" id="6689.A0A423T3N7"/>
<keyword evidence="2" id="KW-0808">Transferase</keyword>
<protein>
    <submittedName>
        <fullName evidence="2">Glutathione S-transferase</fullName>
    </submittedName>
</protein>
<dbReference type="SFLD" id="SFLDG00358">
    <property type="entry name" value="Main_(cytGST)"/>
    <property type="match status" value="1"/>
</dbReference>
<comment type="caution">
    <text evidence="2">The sequence shown here is derived from an EMBL/GenBank/DDBJ whole genome shotgun (WGS) entry which is preliminary data.</text>
</comment>
<sequence>MIKDTRRRYHHLPEQRQLSLPTRRTQTRIKAKMPIDLYYMPLSPPCRSVLLTAKAVGVDLNLKLLDLMTKEQMKPDFVAINPQHSVPTMVDGDLKLWESRAICTYLASKYAKDDSLYPSDRRRAPSSTASSTSTWNALPEIRRVCGERFL</sequence>
<dbReference type="GO" id="GO:0006749">
    <property type="term" value="P:glutathione metabolic process"/>
    <property type="evidence" value="ECO:0007669"/>
    <property type="project" value="TreeGrafter"/>
</dbReference>
<dbReference type="CDD" id="cd03045">
    <property type="entry name" value="GST_N_Delta_Epsilon"/>
    <property type="match status" value="1"/>
</dbReference>
<dbReference type="Proteomes" id="UP000283509">
    <property type="component" value="Unassembled WGS sequence"/>
</dbReference>
<organism evidence="2 3">
    <name type="scientific">Penaeus vannamei</name>
    <name type="common">Whiteleg shrimp</name>
    <name type="synonym">Litopenaeus vannamei</name>
    <dbReference type="NCBI Taxonomy" id="6689"/>
    <lineage>
        <taxon>Eukaryota</taxon>
        <taxon>Metazoa</taxon>
        <taxon>Ecdysozoa</taxon>
        <taxon>Arthropoda</taxon>
        <taxon>Crustacea</taxon>
        <taxon>Multicrustacea</taxon>
        <taxon>Malacostraca</taxon>
        <taxon>Eumalacostraca</taxon>
        <taxon>Eucarida</taxon>
        <taxon>Decapoda</taxon>
        <taxon>Dendrobranchiata</taxon>
        <taxon>Penaeoidea</taxon>
        <taxon>Penaeidae</taxon>
        <taxon>Penaeus</taxon>
    </lineage>
</organism>
<dbReference type="OrthoDB" id="2309723at2759"/>